<evidence type="ECO:0000313" key="2">
    <source>
        <dbReference type="Proteomes" id="UP000019484"/>
    </source>
</evidence>
<dbReference type="HOGENOM" id="CLU_1503259_0_0_1"/>
<dbReference type="CDD" id="cd12148">
    <property type="entry name" value="fungal_TF_MHR"/>
    <property type="match status" value="1"/>
</dbReference>
<dbReference type="STRING" id="1182541.W9XS02"/>
<dbReference type="PANTHER" id="PTHR47785">
    <property type="entry name" value="ZN(II)2CYS6 TRANSCRIPTION FACTOR (EUROFUNG)-RELATED-RELATED"/>
    <property type="match status" value="1"/>
</dbReference>
<dbReference type="InterPro" id="IPR053181">
    <property type="entry name" value="EcdB-like_regulator"/>
</dbReference>
<sequence length="179" mass="20353">MGKTTYAPIVAAELRTQLEQWHTHLHPSVKFSGTEPLLDPQKAFLQAQYYAAHCQINWTYVLRILTAPPSDWESEESISMLNSAELAIQYAILHLRSLEALLQDRHLMLFTNQISCFAFTTMLLCTVDHPKLMQCQHPPTSMAAAQRARDLLTVWADEDTNVSAMVSRLDDLLAQKKRS</sequence>
<gene>
    <name evidence="1" type="ORF">A1O1_08257</name>
</gene>
<protein>
    <recommendedName>
        <fullName evidence="3">Transcription factor domain-containing protein</fullName>
    </recommendedName>
</protein>
<name>W9XS02_9EURO</name>
<dbReference type="AlphaFoldDB" id="W9XS02"/>
<keyword evidence="2" id="KW-1185">Reference proteome</keyword>
<dbReference type="RefSeq" id="XP_007727309.1">
    <property type="nucleotide sequence ID" value="XM_007729119.1"/>
</dbReference>
<dbReference type="Proteomes" id="UP000019484">
    <property type="component" value="Unassembled WGS sequence"/>
</dbReference>
<dbReference type="OrthoDB" id="4685598at2759"/>
<proteinExistence type="predicted"/>
<comment type="caution">
    <text evidence="1">The sequence shown here is derived from an EMBL/GenBank/DDBJ whole genome shotgun (WGS) entry which is preliminary data.</text>
</comment>
<organism evidence="1 2">
    <name type="scientific">Capronia coronata CBS 617.96</name>
    <dbReference type="NCBI Taxonomy" id="1182541"/>
    <lineage>
        <taxon>Eukaryota</taxon>
        <taxon>Fungi</taxon>
        <taxon>Dikarya</taxon>
        <taxon>Ascomycota</taxon>
        <taxon>Pezizomycotina</taxon>
        <taxon>Eurotiomycetes</taxon>
        <taxon>Chaetothyriomycetidae</taxon>
        <taxon>Chaetothyriales</taxon>
        <taxon>Herpotrichiellaceae</taxon>
        <taxon>Capronia</taxon>
    </lineage>
</organism>
<evidence type="ECO:0008006" key="3">
    <source>
        <dbReference type="Google" id="ProtNLM"/>
    </source>
</evidence>
<reference evidence="1 2" key="1">
    <citation type="submission" date="2013-03" db="EMBL/GenBank/DDBJ databases">
        <title>The Genome Sequence of Capronia coronata CBS 617.96.</title>
        <authorList>
            <consortium name="The Broad Institute Genomics Platform"/>
            <person name="Cuomo C."/>
            <person name="de Hoog S."/>
            <person name="Gorbushina A."/>
            <person name="Walker B."/>
            <person name="Young S.K."/>
            <person name="Zeng Q."/>
            <person name="Gargeya S."/>
            <person name="Fitzgerald M."/>
            <person name="Haas B."/>
            <person name="Abouelleil A."/>
            <person name="Allen A.W."/>
            <person name="Alvarado L."/>
            <person name="Arachchi H.M."/>
            <person name="Berlin A.M."/>
            <person name="Chapman S.B."/>
            <person name="Gainer-Dewar J."/>
            <person name="Goldberg J."/>
            <person name="Griggs A."/>
            <person name="Gujja S."/>
            <person name="Hansen M."/>
            <person name="Howarth C."/>
            <person name="Imamovic A."/>
            <person name="Ireland A."/>
            <person name="Larimer J."/>
            <person name="McCowan C."/>
            <person name="Murphy C."/>
            <person name="Pearson M."/>
            <person name="Poon T.W."/>
            <person name="Priest M."/>
            <person name="Roberts A."/>
            <person name="Saif S."/>
            <person name="Shea T."/>
            <person name="Sisk P."/>
            <person name="Sykes S."/>
            <person name="Wortman J."/>
            <person name="Nusbaum C."/>
            <person name="Birren B."/>
        </authorList>
    </citation>
    <scope>NUCLEOTIDE SEQUENCE [LARGE SCALE GENOMIC DNA]</scope>
    <source>
        <strain evidence="1 2">CBS 617.96</strain>
    </source>
</reference>
<accession>W9XS02</accession>
<evidence type="ECO:0000313" key="1">
    <source>
        <dbReference type="EMBL" id="EXJ80115.1"/>
    </source>
</evidence>
<dbReference type="GeneID" id="19163108"/>
<dbReference type="EMBL" id="AMWN01000008">
    <property type="protein sequence ID" value="EXJ80115.1"/>
    <property type="molecule type" value="Genomic_DNA"/>
</dbReference>